<dbReference type="Proteomes" id="UP001369086">
    <property type="component" value="Unassembled WGS sequence"/>
</dbReference>
<evidence type="ECO:0000256" key="6">
    <source>
        <dbReference type="ARBA" id="ARBA00023157"/>
    </source>
</evidence>
<evidence type="ECO:0000256" key="1">
    <source>
        <dbReference type="ARBA" id="ARBA00004167"/>
    </source>
</evidence>
<dbReference type="InterPro" id="IPR013106">
    <property type="entry name" value="Ig_V-set"/>
</dbReference>
<evidence type="ECO:0000259" key="12">
    <source>
        <dbReference type="PROSITE" id="PS50835"/>
    </source>
</evidence>
<evidence type="ECO:0000256" key="5">
    <source>
        <dbReference type="ARBA" id="ARBA00023136"/>
    </source>
</evidence>
<evidence type="ECO:0000256" key="3">
    <source>
        <dbReference type="ARBA" id="ARBA00022729"/>
    </source>
</evidence>
<dbReference type="InterPro" id="IPR047164">
    <property type="entry name" value="OX2G-like"/>
</dbReference>
<keyword evidence="7" id="KW-0325">Glycoprotein</keyword>
<evidence type="ECO:0000313" key="14">
    <source>
        <dbReference type="Proteomes" id="UP001369086"/>
    </source>
</evidence>
<dbReference type="InterPro" id="IPR013162">
    <property type="entry name" value="CD80_C2-set"/>
</dbReference>
<feature type="signal peptide" evidence="11">
    <location>
        <begin position="1"/>
        <end position="26"/>
    </location>
</feature>
<evidence type="ECO:0000313" key="13">
    <source>
        <dbReference type="EMBL" id="KAK6487022.1"/>
    </source>
</evidence>
<gene>
    <name evidence="13" type="ORF">HHUSO_G10746</name>
</gene>
<evidence type="ECO:0000256" key="4">
    <source>
        <dbReference type="ARBA" id="ARBA00022989"/>
    </source>
</evidence>
<keyword evidence="3 11" id="KW-0732">Signal</keyword>
<dbReference type="EMBL" id="JAHFZB010000008">
    <property type="protein sequence ID" value="KAK6487022.1"/>
    <property type="molecule type" value="Genomic_DNA"/>
</dbReference>
<keyword evidence="8" id="KW-0393">Immunoglobulin domain</keyword>
<dbReference type="PROSITE" id="PS50835">
    <property type="entry name" value="IG_LIKE"/>
    <property type="match status" value="2"/>
</dbReference>
<feature type="transmembrane region" description="Helical" evidence="10">
    <location>
        <begin position="256"/>
        <end position="278"/>
    </location>
</feature>
<dbReference type="InterPro" id="IPR003599">
    <property type="entry name" value="Ig_sub"/>
</dbReference>
<evidence type="ECO:0000256" key="7">
    <source>
        <dbReference type="ARBA" id="ARBA00023180"/>
    </source>
</evidence>
<keyword evidence="6" id="KW-1015">Disulfide bond</keyword>
<feature type="compositionally biased region" description="Low complexity" evidence="9">
    <location>
        <begin position="414"/>
        <end position="426"/>
    </location>
</feature>
<evidence type="ECO:0000256" key="11">
    <source>
        <dbReference type="SAM" id="SignalP"/>
    </source>
</evidence>
<comment type="subcellular location">
    <subcellularLocation>
        <location evidence="1">Membrane</location>
        <topology evidence="1">Single-pass membrane protein</topology>
    </subcellularLocation>
</comment>
<keyword evidence="2 10" id="KW-0812">Transmembrane</keyword>
<evidence type="ECO:0000256" key="9">
    <source>
        <dbReference type="SAM" id="MobiDB-lite"/>
    </source>
</evidence>
<feature type="domain" description="Ig-like" evidence="12">
    <location>
        <begin position="141"/>
        <end position="233"/>
    </location>
</feature>
<feature type="compositionally biased region" description="Basic residues" evidence="9">
    <location>
        <begin position="331"/>
        <end position="343"/>
    </location>
</feature>
<dbReference type="InterPro" id="IPR013783">
    <property type="entry name" value="Ig-like_fold"/>
</dbReference>
<organism evidence="13 14">
    <name type="scientific">Huso huso</name>
    <name type="common">Beluga</name>
    <name type="synonym">Acipenser huso</name>
    <dbReference type="NCBI Taxonomy" id="61971"/>
    <lineage>
        <taxon>Eukaryota</taxon>
        <taxon>Metazoa</taxon>
        <taxon>Chordata</taxon>
        <taxon>Craniata</taxon>
        <taxon>Vertebrata</taxon>
        <taxon>Euteleostomi</taxon>
        <taxon>Actinopterygii</taxon>
        <taxon>Chondrostei</taxon>
        <taxon>Acipenseriformes</taxon>
        <taxon>Acipenseridae</taxon>
        <taxon>Huso</taxon>
    </lineage>
</organism>
<feature type="compositionally biased region" description="Polar residues" evidence="9">
    <location>
        <begin position="316"/>
        <end position="325"/>
    </location>
</feature>
<feature type="chain" id="PRO_5047482097" evidence="11">
    <location>
        <begin position="27"/>
        <end position="450"/>
    </location>
</feature>
<dbReference type="InterPro" id="IPR007110">
    <property type="entry name" value="Ig-like_dom"/>
</dbReference>
<dbReference type="Gene3D" id="2.60.40.10">
    <property type="entry name" value="Immunoglobulins"/>
    <property type="match status" value="2"/>
</dbReference>
<dbReference type="SMART" id="SM00409">
    <property type="entry name" value="IG"/>
    <property type="match status" value="1"/>
</dbReference>
<keyword evidence="4 10" id="KW-1133">Transmembrane helix</keyword>
<comment type="caution">
    <text evidence="13">The sequence shown here is derived from an EMBL/GenBank/DDBJ whole genome shotgun (WGS) entry which is preliminary data.</text>
</comment>
<sequence>MMQFQKMCLYILGMLVMSTVYGSVSAELVRTQRVVAATLGENVSLKCELSKPKDVLQVTWQKTKGQSFENVATYNKRFGAKITDAFRDRVTVTQVGTYASCITIEGVTKEDETCYSCLFNAYPEGAIIGRTCLSVYEIYEPHFEVESISKPESGHEEVKSITCSVTGKPAASISWNATEDVLVNPQQYSVVNPNGTITVIYNATVLPSRISNKEVVVTCIVTHPALTKEKQISRVIKAPAIESYLEKNISKTPTNAVTFGFTSICGLLLSVLGVVGILKFCWKKNGKNTESPQKRFPEDNESGSVSENHDPLRTPLNKSSNTGQPFESPLRYRKTPLKNKSLQKRFPEDNESGSVSENHDPLSTPLNKSFNTGQPFESPLRYRKTPLKNKSFNGFSPLGGSENSNRVPFRHTTPSKNKSPSKSLLSDQSPALKNTTREKKEAKSKRAIHY</sequence>
<evidence type="ECO:0000256" key="10">
    <source>
        <dbReference type="SAM" id="Phobius"/>
    </source>
</evidence>
<feature type="region of interest" description="Disordered" evidence="9">
    <location>
        <begin position="288"/>
        <end position="450"/>
    </location>
</feature>
<dbReference type="PANTHER" id="PTHR46841:SF7">
    <property type="entry name" value="IG-LIKE DOMAIN-CONTAINING PROTEIN"/>
    <property type="match status" value="1"/>
</dbReference>
<reference evidence="13 14" key="1">
    <citation type="submission" date="2021-05" db="EMBL/GenBank/DDBJ databases">
        <authorList>
            <person name="Zahm M."/>
            <person name="Klopp C."/>
            <person name="Cabau C."/>
            <person name="Kuhl H."/>
            <person name="Suciu R."/>
            <person name="Ciorpac M."/>
            <person name="Holostenco D."/>
            <person name="Gessner J."/>
            <person name="Wuertz S."/>
            <person name="Hohne C."/>
            <person name="Stock M."/>
            <person name="Gislard M."/>
            <person name="Lluch J."/>
            <person name="Milhes M."/>
            <person name="Lampietro C."/>
            <person name="Lopez Roques C."/>
            <person name="Donnadieu C."/>
            <person name="Du K."/>
            <person name="Schartl M."/>
            <person name="Guiguen Y."/>
        </authorList>
    </citation>
    <scope>NUCLEOTIDE SEQUENCE [LARGE SCALE GENOMIC DNA]</scope>
    <source>
        <strain evidence="13">Hh-F2</strain>
        <tissue evidence="13">Blood</tissue>
    </source>
</reference>
<dbReference type="PANTHER" id="PTHR46841">
    <property type="entry name" value="OX-2 MEMBRANE GLYCOPROTEIN"/>
    <property type="match status" value="1"/>
</dbReference>
<evidence type="ECO:0000256" key="2">
    <source>
        <dbReference type="ARBA" id="ARBA00022692"/>
    </source>
</evidence>
<dbReference type="InterPro" id="IPR036179">
    <property type="entry name" value="Ig-like_dom_sf"/>
</dbReference>
<dbReference type="SUPFAM" id="SSF48726">
    <property type="entry name" value="Immunoglobulin"/>
    <property type="match status" value="2"/>
</dbReference>
<keyword evidence="5 10" id="KW-0472">Membrane</keyword>
<dbReference type="Pfam" id="PF07686">
    <property type="entry name" value="V-set"/>
    <property type="match status" value="1"/>
</dbReference>
<proteinExistence type="predicted"/>
<accession>A0ABR0ZQE2</accession>
<evidence type="ECO:0000256" key="8">
    <source>
        <dbReference type="ARBA" id="ARBA00023319"/>
    </source>
</evidence>
<feature type="domain" description="Ig-like" evidence="12">
    <location>
        <begin position="26"/>
        <end position="117"/>
    </location>
</feature>
<feature type="compositionally biased region" description="Polar residues" evidence="9">
    <location>
        <begin position="364"/>
        <end position="375"/>
    </location>
</feature>
<protein>
    <submittedName>
        <fullName evidence="13">OX-2 membrane glycoprotein-like</fullName>
    </submittedName>
</protein>
<name>A0ABR0ZQE2_HUSHU</name>
<dbReference type="Pfam" id="PF08205">
    <property type="entry name" value="C2-set_2"/>
    <property type="match status" value="1"/>
</dbReference>
<keyword evidence="14" id="KW-1185">Reference proteome</keyword>